<sequence length="104" mass="11896">MAATAELNAENVDQLGASYTVKKSDALCGDSGNEFYEFSQIRHQLMAVRSILIAGRTRQVNKIMTYKLSWMRNNYFGPMNRLADRFNPQRRLIRAMVESDCVIS</sequence>
<evidence type="ECO:0000313" key="1">
    <source>
        <dbReference type="EMBL" id="CAF1242395.1"/>
    </source>
</evidence>
<dbReference type="OrthoDB" id="661148at2759"/>
<dbReference type="AlphaFoldDB" id="A0A814ZA56"/>
<gene>
    <name evidence="1" type="ORF">RFH988_LOCUS26736</name>
</gene>
<dbReference type="EMBL" id="CAJNOO010002169">
    <property type="protein sequence ID" value="CAF1242395.1"/>
    <property type="molecule type" value="Genomic_DNA"/>
</dbReference>
<comment type="caution">
    <text evidence="1">The sequence shown here is derived from an EMBL/GenBank/DDBJ whole genome shotgun (WGS) entry which is preliminary data.</text>
</comment>
<accession>A0A814ZA56</accession>
<protein>
    <submittedName>
        <fullName evidence="1">Uncharacterized protein</fullName>
    </submittedName>
</protein>
<reference evidence="1" key="1">
    <citation type="submission" date="2021-02" db="EMBL/GenBank/DDBJ databases">
        <authorList>
            <person name="Nowell W R."/>
        </authorList>
    </citation>
    <scope>NUCLEOTIDE SEQUENCE</scope>
</reference>
<evidence type="ECO:0000313" key="2">
    <source>
        <dbReference type="Proteomes" id="UP000663882"/>
    </source>
</evidence>
<proteinExistence type="predicted"/>
<organism evidence="1 2">
    <name type="scientific">Rotaria sordida</name>
    <dbReference type="NCBI Taxonomy" id="392033"/>
    <lineage>
        <taxon>Eukaryota</taxon>
        <taxon>Metazoa</taxon>
        <taxon>Spiralia</taxon>
        <taxon>Gnathifera</taxon>
        <taxon>Rotifera</taxon>
        <taxon>Eurotatoria</taxon>
        <taxon>Bdelloidea</taxon>
        <taxon>Philodinida</taxon>
        <taxon>Philodinidae</taxon>
        <taxon>Rotaria</taxon>
    </lineage>
</organism>
<name>A0A814ZA56_9BILA</name>
<dbReference type="Proteomes" id="UP000663882">
    <property type="component" value="Unassembled WGS sequence"/>
</dbReference>